<accession>A0ABT8W4L4</accession>
<feature type="transmembrane region" description="Helical" evidence="1">
    <location>
        <begin position="12"/>
        <end position="30"/>
    </location>
</feature>
<proteinExistence type="predicted"/>
<dbReference type="RefSeq" id="WP_302910697.1">
    <property type="nucleotide sequence ID" value="NZ_JAUMIS010000003.1"/>
</dbReference>
<dbReference type="InterPro" id="IPR012902">
    <property type="entry name" value="N_methyl_site"/>
</dbReference>
<sequence>MRRAEGFTLIELIMVIVLLSIVATISVRFVTLSTQGAIDVGSRQLRSLSGVVLSEQVSRALREALPGSVRINSDGSCIEWMPLLAASNYLSLPGGGSLTSFEAVPLAGGETAAGRVVVYGYGSDLYSVSNPGPVSPAATLPTGTSPVTVSFDGGASHRFSGQSPARKFFVIDEPRTLCQQGPFLFRYSNYGIQSSVASGLPTAAPNREVMAAGLVSNSLQFEVVPPTLQRNGVVAFTFQLQSEQTGEVTTVSQEVQIRNVP</sequence>
<keyword evidence="1" id="KW-0472">Membrane</keyword>
<dbReference type="EMBL" id="JAUMIS010000003">
    <property type="protein sequence ID" value="MDO3723190.1"/>
    <property type="molecule type" value="Genomic_DNA"/>
</dbReference>
<reference evidence="2" key="1">
    <citation type="submission" date="2023-07" db="EMBL/GenBank/DDBJ databases">
        <title>Marinobacter sp. chi1 genome sequencing and assembly.</title>
        <authorList>
            <person name="Park S."/>
        </authorList>
    </citation>
    <scope>NUCLEOTIDE SEQUENCE</scope>
    <source>
        <strain evidence="2">Chi1</strain>
    </source>
</reference>
<evidence type="ECO:0000256" key="1">
    <source>
        <dbReference type="SAM" id="Phobius"/>
    </source>
</evidence>
<dbReference type="Pfam" id="PF07963">
    <property type="entry name" value="N_methyl"/>
    <property type="match status" value="1"/>
</dbReference>
<gene>
    <name evidence="2" type="ORF">QVZ43_15850</name>
</gene>
<keyword evidence="3" id="KW-1185">Reference proteome</keyword>
<dbReference type="PROSITE" id="PS00409">
    <property type="entry name" value="PROKAR_NTER_METHYL"/>
    <property type="match status" value="1"/>
</dbReference>
<dbReference type="Proteomes" id="UP001168640">
    <property type="component" value="Unassembled WGS sequence"/>
</dbReference>
<keyword evidence="1" id="KW-1133">Transmembrane helix</keyword>
<name>A0ABT8W4L4_9GAMM</name>
<evidence type="ECO:0000313" key="2">
    <source>
        <dbReference type="EMBL" id="MDO3723190.1"/>
    </source>
</evidence>
<protein>
    <submittedName>
        <fullName evidence="2">Type II secretion system protein</fullName>
    </submittedName>
</protein>
<evidence type="ECO:0000313" key="3">
    <source>
        <dbReference type="Proteomes" id="UP001168640"/>
    </source>
</evidence>
<comment type="caution">
    <text evidence="2">The sequence shown here is derived from an EMBL/GenBank/DDBJ whole genome shotgun (WGS) entry which is preliminary data.</text>
</comment>
<keyword evidence="1" id="KW-0812">Transmembrane</keyword>
<organism evidence="2 3">
    <name type="scientific">Marinobacter suaedae</name>
    <dbReference type="NCBI Taxonomy" id="3057675"/>
    <lineage>
        <taxon>Bacteria</taxon>
        <taxon>Pseudomonadati</taxon>
        <taxon>Pseudomonadota</taxon>
        <taxon>Gammaproteobacteria</taxon>
        <taxon>Pseudomonadales</taxon>
        <taxon>Marinobacteraceae</taxon>
        <taxon>Marinobacter</taxon>
    </lineage>
</organism>
<dbReference type="NCBIfam" id="TIGR02532">
    <property type="entry name" value="IV_pilin_GFxxxE"/>
    <property type="match status" value="1"/>
</dbReference>